<keyword evidence="3 4" id="KW-0456">Lyase</keyword>
<dbReference type="SUPFAM" id="SSF51126">
    <property type="entry name" value="Pectin lyase-like"/>
    <property type="match status" value="2"/>
</dbReference>
<protein>
    <submittedName>
        <fullName evidence="9">Pectinesterase family protein</fullName>
    </submittedName>
</protein>
<dbReference type="InterPro" id="IPR003343">
    <property type="entry name" value="Big_2"/>
</dbReference>
<dbReference type="Gene3D" id="2.160.20.10">
    <property type="entry name" value="Single-stranded right-handed beta-helix, Pectin lyase-like"/>
    <property type="match status" value="2"/>
</dbReference>
<evidence type="ECO:0000256" key="4">
    <source>
        <dbReference type="RuleBase" id="RU361173"/>
    </source>
</evidence>
<dbReference type="PANTHER" id="PTHR31683">
    <property type="entry name" value="PECTATE LYASE 18-RELATED"/>
    <property type="match status" value="1"/>
</dbReference>
<comment type="caution">
    <text evidence="9">The sequence shown here is derived from an EMBL/GenBank/DDBJ whole genome shotgun (WGS) entry which is preliminary data.</text>
</comment>
<evidence type="ECO:0000259" key="8">
    <source>
        <dbReference type="SMART" id="SM00656"/>
    </source>
</evidence>
<evidence type="ECO:0000256" key="3">
    <source>
        <dbReference type="ARBA" id="ARBA00023239"/>
    </source>
</evidence>
<keyword evidence="6" id="KW-0732">Signal</keyword>
<evidence type="ECO:0000259" key="7">
    <source>
        <dbReference type="SMART" id="SM00635"/>
    </source>
</evidence>
<evidence type="ECO:0000256" key="5">
    <source>
        <dbReference type="SAM" id="MobiDB-lite"/>
    </source>
</evidence>
<dbReference type="InterPro" id="IPR002022">
    <property type="entry name" value="Pec_lyase"/>
</dbReference>
<dbReference type="RefSeq" id="WP_258826178.1">
    <property type="nucleotide sequence ID" value="NZ_JANUHA010000001.1"/>
</dbReference>
<dbReference type="Gene3D" id="2.60.40.1080">
    <property type="match status" value="1"/>
</dbReference>
<reference evidence="9 10" key="1">
    <citation type="submission" date="2022-08" db="EMBL/GenBank/DDBJ databases">
        <title>Reclassification of Massilia species as members of the genera Telluria, Duganella, Pseudoduganella, Mokoshia gen. nov. and Zemynaea gen. nov. using orthogonal and non-orthogonal genome-based approaches.</title>
        <authorList>
            <person name="Bowman J.P."/>
        </authorList>
    </citation>
    <scope>NUCLEOTIDE SEQUENCE [LARGE SCALE GENOMIC DNA]</scope>
    <source>
        <strain evidence="9 10">JCM 31661</strain>
    </source>
</reference>
<dbReference type="InterPro" id="IPR045032">
    <property type="entry name" value="PEL"/>
</dbReference>
<feature type="signal peptide" evidence="6">
    <location>
        <begin position="1"/>
        <end position="26"/>
    </location>
</feature>
<feature type="compositionally biased region" description="Low complexity" evidence="5">
    <location>
        <begin position="917"/>
        <end position="933"/>
    </location>
</feature>
<feature type="domain" description="Pectate lyase" evidence="8">
    <location>
        <begin position="54"/>
        <end position="316"/>
    </location>
</feature>
<dbReference type="Gene3D" id="2.60.120.560">
    <property type="entry name" value="Exo-inulinase, domain 1"/>
    <property type="match status" value="1"/>
</dbReference>
<keyword evidence="4" id="KW-0119">Carbohydrate metabolism</keyword>
<dbReference type="Pfam" id="PF00544">
    <property type="entry name" value="Pectate_lyase_4"/>
    <property type="match status" value="1"/>
</dbReference>
<comment type="similarity">
    <text evidence="4">Belongs to the polysaccharide lyase 1 family.</text>
</comment>
<proteinExistence type="inferred from homology"/>
<evidence type="ECO:0000313" key="10">
    <source>
        <dbReference type="Proteomes" id="UP001206572"/>
    </source>
</evidence>
<dbReference type="Proteomes" id="UP001206572">
    <property type="component" value="Unassembled WGS sequence"/>
</dbReference>
<accession>A0ABT2AFT6</accession>
<feature type="region of interest" description="Disordered" evidence="5">
    <location>
        <begin position="910"/>
        <end position="933"/>
    </location>
</feature>
<keyword evidence="4" id="KW-0624">Polysaccharide degradation</keyword>
<dbReference type="PANTHER" id="PTHR31683:SF18">
    <property type="entry name" value="PECTATE LYASE 21-RELATED"/>
    <property type="match status" value="1"/>
</dbReference>
<dbReference type="SMART" id="SM00635">
    <property type="entry name" value="BID_2"/>
    <property type="match status" value="1"/>
</dbReference>
<evidence type="ECO:0000256" key="1">
    <source>
        <dbReference type="ARBA" id="ARBA00022801"/>
    </source>
</evidence>
<dbReference type="SMART" id="SM00656">
    <property type="entry name" value="Amb_all"/>
    <property type="match status" value="1"/>
</dbReference>
<keyword evidence="4" id="KW-0964">Secreted</keyword>
<dbReference type="InterPro" id="IPR000070">
    <property type="entry name" value="Pectinesterase_cat"/>
</dbReference>
<name>A0ABT2AFT6_9BURK</name>
<dbReference type="EMBL" id="JANUHA010000001">
    <property type="protein sequence ID" value="MCS0595099.1"/>
    <property type="molecule type" value="Genomic_DNA"/>
</dbReference>
<dbReference type="Pfam" id="PF01095">
    <property type="entry name" value="Pectinesterase"/>
    <property type="match status" value="1"/>
</dbReference>
<feature type="chain" id="PRO_5045839104" evidence="6">
    <location>
        <begin position="27"/>
        <end position="1184"/>
    </location>
</feature>
<sequence length="1184" mass="124407">MKQARFKASLCAVALLAGLPGVPALAATDPARQTAPLDGWAGQAGGTVGGSTAAGNHIYTVTKRSELLAALANGGDNPKIIKLAATIDMSEGQPYTSTTDQAARGAIRLKSNTTLIGADANAGIVNGTVLVQNVSQVIIRNLKIVNPCDVEPAWDPTDGSTGNWNSAYDAIGISGSHHVWVDHVTFTDVPMTDNFLPIENGRKKQCHDGSLDITNASDYVTVSYNVFGQHDKTGLVGGSDSATADEGKLRVTFSNNVYRDVVQRAPRVRFGQVHLFNNYYVGSKSASPYAHSYSVGAGKNARILSNNNVFEIAGAQGCDKVVSNMSSANPGYFKDSGSLLNGAALGACSVSNAVGWIVPYAFTPRPAALVKANALAQSGVGKISTTISGTGKVTLDENPTLSCPATGLYFCDDFQDGTSGKWNLLPVGGPNGRFSVVAESAGGTNKVLQYAAASTGGVLALVKPEAFGGVPSGDYYVEARIRPMTNGTTGNKLLYLVTRYVDAANWYGAGLNVQNSTTSTQVEIAKMLNNSLSRPRQVRTPVNMDAQFYTVRFEMIGSTLTVYLDGRNMGSVTDTAFAARGLIGLYTANKSFMIDDVRVGDPRQKPVQLNVDPASLSWSAEVGDAPYQVSVTAIASDNQPDSFSVESSNPAVVAVSTSGNTVLLRAVGAGHANVVFRSGSEPSLTRSIAATIAPQFVQPTQVYAMEGASFPAPLEGSVHVDTTLKLVFDKPPTLGTSGSIRIFRKADDALVDVIRLSGETDALGYEGQALVRKVNTTPIKIVGNTVTIKPHSNKLAYGTEYYVAIADGVFTNTSLGGTPFVGLGRAAGWTFGTRDSLPLGNSVTVDDDGDADFRTVQGALNYAMGRFSKSDPVTITVRNGSYEELLYLNGKDNVTIKGESRAGVMISSLNHETMNPGTGSSQSSTASGTPSGGRSVMLVEASDMLVLDTLSLKNSTIRSSSISGQAETIYFNGEGRLIAKNASFHSEQDTLNLKGWSWFYRTLVEGNVDFIWGSSRAALFEESEIRSVGDSANANSGGYVLQARVPTAGDIGYVFLNSMLTHGPGPGPLRGDVPNGATYLARSPGGTATWDNIAFINCKMDTHIAPVGWAGLGVNGQPAPNPTVARADAGWREYGSLDMAGNPLNLGARVGGYILSESDVAARFATREKVFAAYGNGAGWNPQP</sequence>
<evidence type="ECO:0000256" key="6">
    <source>
        <dbReference type="SAM" id="SignalP"/>
    </source>
</evidence>
<keyword evidence="2" id="KW-0063">Aspartyl esterase</keyword>
<gene>
    <name evidence="9" type="ORF">NX780_01915</name>
</gene>
<dbReference type="InterPro" id="IPR012334">
    <property type="entry name" value="Pectin_lyas_fold"/>
</dbReference>
<comment type="subcellular location">
    <subcellularLocation>
        <location evidence="4">Secreted</location>
    </subcellularLocation>
</comment>
<feature type="domain" description="BIG2" evidence="7">
    <location>
        <begin position="605"/>
        <end position="688"/>
    </location>
</feature>
<evidence type="ECO:0000256" key="2">
    <source>
        <dbReference type="ARBA" id="ARBA00023085"/>
    </source>
</evidence>
<keyword evidence="1" id="KW-0378">Hydrolase</keyword>
<dbReference type="InterPro" id="IPR011050">
    <property type="entry name" value="Pectin_lyase_fold/virulence"/>
</dbReference>
<keyword evidence="10" id="KW-1185">Reference proteome</keyword>
<evidence type="ECO:0000313" key="9">
    <source>
        <dbReference type="EMBL" id="MCS0595099.1"/>
    </source>
</evidence>
<organism evidence="9 10">
    <name type="scientific">Massilia agri</name>
    <dbReference type="NCBI Taxonomy" id="1886785"/>
    <lineage>
        <taxon>Bacteria</taxon>
        <taxon>Pseudomonadati</taxon>
        <taxon>Pseudomonadota</taxon>
        <taxon>Betaproteobacteria</taxon>
        <taxon>Burkholderiales</taxon>
        <taxon>Oxalobacteraceae</taxon>
        <taxon>Telluria group</taxon>
        <taxon>Massilia</taxon>
    </lineage>
</organism>